<name>A0A5C3NIN0_9APHY</name>
<reference evidence="1 2" key="1">
    <citation type="journal article" date="2019" name="Nat. Ecol. Evol.">
        <title>Megaphylogeny resolves global patterns of mushroom evolution.</title>
        <authorList>
            <person name="Varga T."/>
            <person name="Krizsan K."/>
            <person name="Foldi C."/>
            <person name="Dima B."/>
            <person name="Sanchez-Garcia M."/>
            <person name="Sanchez-Ramirez S."/>
            <person name="Szollosi G.J."/>
            <person name="Szarkandi J.G."/>
            <person name="Papp V."/>
            <person name="Albert L."/>
            <person name="Andreopoulos W."/>
            <person name="Angelini C."/>
            <person name="Antonin V."/>
            <person name="Barry K.W."/>
            <person name="Bougher N.L."/>
            <person name="Buchanan P."/>
            <person name="Buyck B."/>
            <person name="Bense V."/>
            <person name="Catcheside P."/>
            <person name="Chovatia M."/>
            <person name="Cooper J."/>
            <person name="Damon W."/>
            <person name="Desjardin D."/>
            <person name="Finy P."/>
            <person name="Geml J."/>
            <person name="Haridas S."/>
            <person name="Hughes K."/>
            <person name="Justo A."/>
            <person name="Karasinski D."/>
            <person name="Kautmanova I."/>
            <person name="Kiss B."/>
            <person name="Kocsube S."/>
            <person name="Kotiranta H."/>
            <person name="LaButti K.M."/>
            <person name="Lechner B.E."/>
            <person name="Liimatainen K."/>
            <person name="Lipzen A."/>
            <person name="Lukacs Z."/>
            <person name="Mihaltcheva S."/>
            <person name="Morgado L.N."/>
            <person name="Niskanen T."/>
            <person name="Noordeloos M.E."/>
            <person name="Ohm R.A."/>
            <person name="Ortiz-Santana B."/>
            <person name="Ovrebo C."/>
            <person name="Racz N."/>
            <person name="Riley R."/>
            <person name="Savchenko A."/>
            <person name="Shiryaev A."/>
            <person name="Soop K."/>
            <person name="Spirin V."/>
            <person name="Szebenyi C."/>
            <person name="Tomsovsky M."/>
            <person name="Tulloss R.E."/>
            <person name="Uehling J."/>
            <person name="Grigoriev I.V."/>
            <person name="Vagvolgyi C."/>
            <person name="Papp T."/>
            <person name="Martin F.M."/>
            <person name="Miettinen O."/>
            <person name="Hibbett D.S."/>
            <person name="Nagy L.G."/>
        </authorList>
    </citation>
    <scope>NUCLEOTIDE SEQUENCE [LARGE SCALE GENOMIC DNA]</scope>
    <source>
        <strain evidence="1 2">HHB13444</strain>
    </source>
</reference>
<dbReference type="AlphaFoldDB" id="A0A5C3NIN0"/>
<gene>
    <name evidence="1" type="ORF">K466DRAFT_607974</name>
</gene>
<dbReference type="Proteomes" id="UP000308197">
    <property type="component" value="Unassembled WGS sequence"/>
</dbReference>
<proteinExistence type="predicted"/>
<dbReference type="EMBL" id="ML213429">
    <property type="protein sequence ID" value="TFK77601.1"/>
    <property type="molecule type" value="Genomic_DNA"/>
</dbReference>
<sequence>MVLPLDQRAHLADRSVYPFALREECRIDAEPRRPRDSFRLRHVTCPTCRKVGGFFDQLCFYVGAAGVFRRRCKYCRYSFFPPQKWPTVDFTMKIERMRMELAGLASPADSNLVSSSANPSPVKSDVWSHAGGSSSAVIPSSSQQTPLDIARDENVARCLQAQFDSQVCNIVGPRSGLAH</sequence>
<accession>A0A5C3NIN0</accession>
<organism evidence="1 2">
    <name type="scientific">Polyporus arcularius HHB13444</name>
    <dbReference type="NCBI Taxonomy" id="1314778"/>
    <lineage>
        <taxon>Eukaryota</taxon>
        <taxon>Fungi</taxon>
        <taxon>Dikarya</taxon>
        <taxon>Basidiomycota</taxon>
        <taxon>Agaricomycotina</taxon>
        <taxon>Agaricomycetes</taxon>
        <taxon>Polyporales</taxon>
        <taxon>Polyporaceae</taxon>
        <taxon>Polyporus</taxon>
    </lineage>
</organism>
<dbReference type="InParanoid" id="A0A5C3NIN0"/>
<protein>
    <submittedName>
        <fullName evidence="1">Uncharacterized protein</fullName>
    </submittedName>
</protein>
<keyword evidence="2" id="KW-1185">Reference proteome</keyword>
<evidence type="ECO:0000313" key="2">
    <source>
        <dbReference type="Proteomes" id="UP000308197"/>
    </source>
</evidence>
<evidence type="ECO:0000313" key="1">
    <source>
        <dbReference type="EMBL" id="TFK77601.1"/>
    </source>
</evidence>